<dbReference type="STRING" id="3694.U7DVF9"/>
<evidence type="ECO:0000256" key="3">
    <source>
        <dbReference type="ARBA" id="ARBA00022833"/>
    </source>
</evidence>
<dbReference type="AlphaFoldDB" id="U7DVF9"/>
<dbReference type="InParanoid" id="U7DVF9"/>
<dbReference type="GO" id="GO:0046872">
    <property type="term" value="F:metal ion binding"/>
    <property type="evidence" value="ECO:0007669"/>
    <property type="project" value="UniProtKB-KW"/>
</dbReference>
<accession>U7DVF9</accession>
<evidence type="ECO:0000256" key="1">
    <source>
        <dbReference type="ARBA" id="ARBA00008072"/>
    </source>
</evidence>
<keyword evidence="2" id="KW-0479">Metal-binding</keyword>
<protein>
    <submittedName>
        <fullName evidence="5">Uncharacterized protein</fullName>
    </submittedName>
</protein>
<evidence type="ECO:0000313" key="5">
    <source>
        <dbReference type="EMBL" id="PNS22236.1"/>
    </source>
</evidence>
<dbReference type="SUPFAM" id="SSF50129">
    <property type="entry name" value="GroES-like"/>
    <property type="match status" value="1"/>
</dbReference>
<dbReference type="InterPro" id="IPR011032">
    <property type="entry name" value="GroES-like_sf"/>
</dbReference>
<dbReference type="EMBL" id="KZ623634">
    <property type="protein sequence ID" value="PNS22236.1"/>
    <property type="molecule type" value="Genomic_DNA"/>
</dbReference>
<dbReference type="GO" id="GO:0016616">
    <property type="term" value="F:oxidoreductase activity, acting on the CH-OH group of donors, NAD or NADP as acceptor"/>
    <property type="evidence" value="ECO:0007669"/>
    <property type="project" value="InterPro"/>
</dbReference>
<sequence>MDKNELGASTYSHVRGHVTCEIGRKVEKFKVEDQMVGVRRMVRSCHTCDSCSNNLENYCPKLYSYISGYVL</sequence>
<keyword evidence="3" id="KW-0862">Zinc</keyword>
<organism evidence="5">
    <name type="scientific">Populus trichocarpa</name>
    <name type="common">Western balsam poplar</name>
    <name type="synonym">Populus balsamifera subsp. trichocarpa</name>
    <dbReference type="NCBI Taxonomy" id="3694"/>
    <lineage>
        <taxon>Eukaryota</taxon>
        <taxon>Viridiplantae</taxon>
        <taxon>Streptophyta</taxon>
        <taxon>Embryophyta</taxon>
        <taxon>Tracheophyta</taxon>
        <taxon>Spermatophyta</taxon>
        <taxon>Magnoliopsida</taxon>
        <taxon>eudicotyledons</taxon>
        <taxon>Gunneridae</taxon>
        <taxon>Pentapetalae</taxon>
        <taxon>rosids</taxon>
        <taxon>fabids</taxon>
        <taxon>Malpighiales</taxon>
        <taxon>Salicaceae</taxon>
        <taxon>Saliceae</taxon>
        <taxon>Populus</taxon>
    </lineage>
</organism>
<keyword evidence="4" id="KW-0560">Oxidoreductase</keyword>
<dbReference type="PANTHER" id="PTHR42683">
    <property type="entry name" value="ALDEHYDE REDUCTASE"/>
    <property type="match status" value="1"/>
</dbReference>
<dbReference type="InterPro" id="IPR047109">
    <property type="entry name" value="CAD-like"/>
</dbReference>
<proteinExistence type="inferred from homology"/>
<reference evidence="5" key="2">
    <citation type="submission" date="2017-07" db="EMBL/GenBank/DDBJ databases">
        <title>WGS assembly of Populus trichocarpa.</title>
        <authorList>
            <person name="Tuskan G."/>
            <person name="Difazio S."/>
            <person name="Jansson S."/>
            <person name="Bohlmann J."/>
            <person name="Grigoriev I."/>
            <person name="Hellsten U."/>
            <person name="Putnam N."/>
            <person name="Ralph S."/>
            <person name="Rombauts S."/>
            <person name="Salamov A."/>
            <person name="Schein J."/>
            <person name="Sterck L."/>
            <person name="Aerts A."/>
            <person name="Bhalerao R."/>
            <person name="Bhalerao R."/>
            <person name="Blaudez D."/>
            <person name="Boerjan W."/>
            <person name="Brun A."/>
            <person name="Brunner A."/>
            <person name="Busov V."/>
            <person name="Campbell M."/>
            <person name="Carlson J."/>
            <person name="Chalot M."/>
            <person name="Chapman J."/>
            <person name="Chen G."/>
            <person name="Cooper D."/>
            <person name="Coutinho P."/>
            <person name="Couturier J."/>
            <person name="Covert S."/>
            <person name="Cronk Q."/>
            <person name="Cunningham R."/>
            <person name="Davis J."/>
            <person name="Degroeve S."/>
            <person name="Dejardin A."/>
            <person name="Depamphilis C."/>
            <person name="Detter J."/>
            <person name="Dirks B."/>
            <person name="Dubchak I."/>
            <person name="Duplessis S."/>
            <person name="Ehlting J."/>
            <person name="Ellis B."/>
            <person name="Gendler K."/>
            <person name="Goodstein D."/>
            <person name="Gribskov M."/>
            <person name="Grimwood J."/>
            <person name="Groover A."/>
            <person name="Gunter L."/>
            <person name="Hamberger B."/>
            <person name="Heinze B."/>
            <person name="Helariutta Y."/>
            <person name="Henrissat B."/>
            <person name="Holligan D."/>
            <person name="Holt R."/>
            <person name="Huang W."/>
            <person name="Islam-Faridi N."/>
            <person name="Jones S."/>
            <person name="Jones-Rhoades M."/>
            <person name="Jorgensen R."/>
            <person name="Joshi C."/>
            <person name="Kangasjarvi J."/>
            <person name="Karlsson J."/>
            <person name="Kelleher C."/>
            <person name="Kirkpatrick R."/>
            <person name="Kirst M."/>
            <person name="Kohler A."/>
            <person name="Kalluri U."/>
            <person name="Larimer F."/>
            <person name="Leebens-Mack J."/>
            <person name="Leple J."/>
            <person name="Locascio P."/>
            <person name="Lou Y."/>
            <person name="Lucas S."/>
            <person name="Martin F."/>
            <person name="Montanini B."/>
            <person name="Napoli C."/>
            <person name="Nelson D."/>
            <person name="Nelson C."/>
            <person name="Nieminen K."/>
            <person name="Nilsson O."/>
            <person name="Pereda V."/>
            <person name="Peter G."/>
            <person name="Philippe R."/>
            <person name="Pilate G."/>
            <person name="Poliakov A."/>
            <person name="Razumovskaya J."/>
            <person name="Richardson P."/>
            <person name="Rinaldi C."/>
            <person name="Ritland K."/>
            <person name="Rouze P."/>
            <person name="Ryaboy D."/>
            <person name="Schmutz J."/>
            <person name="Schrader J."/>
            <person name="Segerman B."/>
            <person name="Shin H."/>
            <person name="Siddiqui A."/>
            <person name="Sterky F."/>
            <person name="Terry A."/>
            <person name="Tsai C."/>
            <person name="Uberbacher E."/>
            <person name="Unneberg P."/>
            <person name="Vahala J."/>
            <person name="Wall K."/>
            <person name="Wessler S."/>
            <person name="Yang G."/>
            <person name="Yin T."/>
            <person name="Douglas C."/>
            <person name="Marra M."/>
            <person name="Sandberg G."/>
            <person name="Van De Peer Y."/>
            <person name="Rokhsar D."/>
        </authorList>
    </citation>
    <scope>NUCLEOTIDE SEQUENCE</scope>
    <source>
        <strain evidence="5">Nisqually-1</strain>
    </source>
</reference>
<gene>
    <name evidence="5" type="ORF">POPTR_T161300</name>
</gene>
<reference evidence="5" key="1">
    <citation type="journal article" date="2006" name="Science">
        <title>The genome of black cottonwood, Populus trichocarpa (Torr. &amp; Gray).</title>
        <authorList>
            <person name="Tuskan G.A."/>
            <person name="Difazio S."/>
            <person name="Jansson S."/>
            <person name="Bohlmann J."/>
            <person name="Grigoriev I."/>
            <person name="Hellsten U."/>
            <person name="Putnam N."/>
            <person name="Ralph S."/>
            <person name="Rombauts S."/>
            <person name="Salamov A."/>
            <person name="Schein J."/>
            <person name="Sterck L."/>
            <person name="Aerts A."/>
            <person name="Bhalerao R.R."/>
            <person name="Bhalerao R.P."/>
            <person name="Blaudez D."/>
            <person name="Boerjan W."/>
            <person name="Brun A."/>
            <person name="Brunner A."/>
            <person name="Busov V."/>
            <person name="Campbell M."/>
            <person name="Carlson J."/>
            <person name="Chalot M."/>
            <person name="Chapman J."/>
            <person name="Chen G.L."/>
            <person name="Cooper D."/>
            <person name="Coutinho P.M."/>
            <person name="Couturier J."/>
            <person name="Covert S."/>
            <person name="Cronk Q."/>
            <person name="Cunningham R."/>
            <person name="Davis J."/>
            <person name="Degroeve S."/>
            <person name="Dejardin A."/>
            <person name="Depamphilis C."/>
            <person name="Detter J."/>
            <person name="Dirks B."/>
            <person name="Dubchak I."/>
            <person name="Duplessis S."/>
            <person name="Ehlting J."/>
            <person name="Ellis B."/>
            <person name="Gendler K."/>
            <person name="Goodstein D."/>
            <person name="Gribskov M."/>
            <person name="Grimwood J."/>
            <person name="Groover A."/>
            <person name="Gunter L."/>
            <person name="Hamberger B."/>
            <person name="Heinze B."/>
            <person name="Helariutta Y."/>
            <person name="Henrissat B."/>
            <person name="Holligan D."/>
            <person name="Holt R."/>
            <person name="Huang W."/>
            <person name="Islam-Faridi N."/>
            <person name="Jones S."/>
            <person name="Jones-Rhoades M."/>
            <person name="Jorgensen R."/>
            <person name="Joshi C."/>
            <person name="Kangasjarvi J."/>
            <person name="Karlsson J."/>
            <person name="Kelleher C."/>
            <person name="Kirkpatrick R."/>
            <person name="Kirst M."/>
            <person name="Kohler A."/>
            <person name="Kalluri U."/>
            <person name="Larimer F."/>
            <person name="Leebens-Mack J."/>
            <person name="Leple J.C."/>
            <person name="Locascio P."/>
            <person name="Lou Y."/>
            <person name="Lucas S."/>
            <person name="Martin F."/>
            <person name="Montanini B."/>
            <person name="Napoli C."/>
            <person name="Nelson D.R."/>
            <person name="Nelson C."/>
            <person name="Nieminen K."/>
            <person name="Nilsson O."/>
            <person name="Pereda V."/>
            <person name="Peter G."/>
            <person name="Philippe R."/>
            <person name="Pilate G."/>
            <person name="Poliakov A."/>
            <person name="Razumovskaya J."/>
            <person name="Richardson P."/>
            <person name="Rinaldi C."/>
            <person name="Ritland K."/>
            <person name="Rouze P."/>
            <person name="Ryaboy D."/>
            <person name="Schmutz J."/>
            <person name="Schrader J."/>
            <person name="Segerman B."/>
            <person name="Shin H."/>
            <person name="Siddiqui A."/>
            <person name="Sterky F."/>
            <person name="Terry A."/>
            <person name="Tsai C.J."/>
            <person name="Uberbacher E."/>
            <person name="Unneberg P."/>
            <person name="Vahala J."/>
            <person name="Wall K."/>
            <person name="Wessler S."/>
            <person name="Yang G."/>
            <person name="Yin T."/>
            <person name="Douglas C."/>
            <person name="Marra M."/>
            <person name="Sandberg G."/>
            <person name="Van de Peer Y."/>
            <person name="Rokhsar D."/>
        </authorList>
    </citation>
    <scope>NUCLEOTIDE SEQUENCE [LARGE SCALE GENOMIC DNA]</scope>
    <source>
        <strain evidence="5">Nisqually-1</strain>
    </source>
</reference>
<comment type="similarity">
    <text evidence="1">Belongs to the zinc-containing alcohol dehydrogenase family.</text>
</comment>
<name>U7DVF9_POPTR</name>
<dbReference type="Gene3D" id="3.90.180.10">
    <property type="entry name" value="Medium-chain alcohol dehydrogenases, catalytic domain"/>
    <property type="match status" value="1"/>
</dbReference>
<evidence type="ECO:0000256" key="4">
    <source>
        <dbReference type="ARBA" id="ARBA00023002"/>
    </source>
</evidence>
<evidence type="ECO:0000256" key="2">
    <source>
        <dbReference type="ARBA" id="ARBA00022723"/>
    </source>
</evidence>